<accession>A0A4Z2H811</accession>
<name>A0A4Z2H811_9TELE</name>
<feature type="compositionally biased region" description="Polar residues" evidence="1">
    <location>
        <begin position="142"/>
        <end position="151"/>
    </location>
</feature>
<proteinExistence type="predicted"/>
<protein>
    <submittedName>
        <fullName evidence="2">Uncharacterized protein</fullName>
    </submittedName>
</protein>
<dbReference type="AlphaFoldDB" id="A0A4Z2H811"/>
<evidence type="ECO:0000313" key="2">
    <source>
        <dbReference type="EMBL" id="TNN61163.1"/>
    </source>
</evidence>
<feature type="compositionally biased region" description="Polar residues" evidence="1">
    <location>
        <begin position="1"/>
        <end position="10"/>
    </location>
</feature>
<feature type="region of interest" description="Disordered" evidence="1">
    <location>
        <begin position="118"/>
        <end position="151"/>
    </location>
</feature>
<gene>
    <name evidence="2" type="ORF">EYF80_028671</name>
</gene>
<dbReference type="EMBL" id="SRLO01000321">
    <property type="protein sequence ID" value="TNN61163.1"/>
    <property type="molecule type" value="Genomic_DNA"/>
</dbReference>
<sequence>MPSKATSIQQAVLGPPRPSEAAPSSFSSNGLLDPGRLTTLNHSDTQKLNSLVCRARDALDCLVARSSLSLYMKRDSNRLERDLCACAKRMQMFKLSMLLLLLSVCPSGAACPLKTYSKASGESSRLKSSGVSLYRELGTDPKPSSSEPSER</sequence>
<feature type="region of interest" description="Disordered" evidence="1">
    <location>
        <begin position="1"/>
        <end position="29"/>
    </location>
</feature>
<organism evidence="2 3">
    <name type="scientific">Liparis tanakae</name>
    <name type="common">Tanaka's snailfish</name>
    <dbReference type="NCBI Taxonomy" id="230148"/>
    <lineage>
        <taxon>Eukaryota</taxon>
        <taxon>Metazoa</taxon>
        <taxon>Chordata</taxon>
        <taxon>Craniata</taxon>
        <taxon>Vertebrata</taxon>
        <taxon>Euteleostomi</taxon>
        <taxon>Actinopterygii</taxon>
        <taxon>Neopterygii</taxon>
        <taxon>Teleostei</taxon>
        <taxon>Neoteleostei</taxon>
        <taxon>Acanthomorphata</taxon>
        <taxon>Eupercaria</taxon>
        <taxon>Perciformes</taxon>
        <taxon>Cottioidei</taxon>
        <taxon>Cottales</taxon>
        <taxon>Liparidae</taxon>
        <taxon>Liparis</taxon>
    </lineage>
</organism>
<feature type="compositionally biased region" description="Polar residues" evidence="1">
    <location>
        <begin position="118"/>
        <end position="131"/>
    </location>
</feature>
<evidence type="ECO:0000256" key="1">
    <source>
        <dbReference type="SAM" id="MobiDB-lite"/>
    </source>
</evidence>
<dbReference type="Proteomes" id="UP000314294">
    <property type="component" value="Unassembled WGS sequence"/>
</dbReference>
<keyword evidence="3" id="KW-1185">Reference proteome</keyword>
<reference evidence="2 3" key="1">
    <citation type="submission" date="2019-03" db="EMBL/GenBank/DDBJ databases">
        <title>First draft genome of Liparis tanakae, snailfish: a comprehensive survey of snailfish specific genes.</title>
        <authorList>
            <person name="Kim W."/>
            <person name="Song I."/>
            <person name="Jeong J.-H."/>
            <person name="Kim D."/>
            <person name="Kim S."/>
            <person name="Ryu S."/>
            <person name="Song J.Y."/>
            <person name="Lee S.K."/>
        </authorList>
    </citation>
    <scope>NUCLEOTIDE SEQUENCE [LARGE SCALE GENOMIC DNA]</scope>
    <source>
        <tissue evidence="2">Muscle</tissue>
    </source>
</reference>
<evidence type="ECO:0000313" key="3">
    <source>
        <dbReference type="Proteomes" id="UP000314294"/>
    </source>
</evidence>
<comment type="caution">
    <text evidence="2">The sequence shown here is derived from an EMBL/GenBank/DDBJ whole genome shotgun (WGS) entry which is preliminary data.</text>
</comment>